<evidence type="ECO:0008006" key="3">
    <source>
        <dbReference type="Google" id="ProtNLM"/>
    </source>
</evidence>
<reference evidence="2" key="1">
    <citation type="submission" date="2021-01" db="EMBL/GenBank/DDBJ databases">
        <authorList>
            <person name="Corre E."/>
            <person name="Pelletier E."/>
            <person name="Niang G."/>
            <person name="Scheremetjew M."/>
            <person name="Finn R."/>
            <person name="Kale V."/>
            <person name="Holt S."/>
            <person name="Cochrane G."/>
            <person name="Meng A."/>
            <person name="Brown T."/>
            <person name="Cohen L."/>
        </authorList>
    </citation>
    <scope>NUCLEOTIDE SEQUENCE</scope>
    <source>
        <strain evidence="2">CCMP2084</strain>
    </source>
</reference>
<gene>
    <name evidence="2" type="ORF">ASEP1449_LOCUS16357</name>
</gene>
<dbReference type="CDD" id="cd15489">
    <property type="entry name" value="PHD_SF"/>
    <property type="match status" value="1"/>
</dbReference>
<feature type="compositionally biased region" description="Basic and acidic residues" evidence="1">
    <location>
        <begin position="623"/>
        <end position="634"/>
    </location>
</feature>
<evidence type="ECO:0000256" key="1">
    <source>
        <dbReference type="SAM" id="MobiDB-lite"/>
    </source>
</evidence>
<feature type="region of interest" description="Disordered" evidence="1">
    <location>
        <begin position="608"/>
        <end position="647"/>
    </location>
</feature>
<feature type="region of interest" description="Disordered" evidence="1">
    <location>
        <begin position="1"/>
        <end position="78"/>
    </location>
</feature>
<feature type="region of interest" description="Disordered" evidence="1">
    <location>
        <begin position="893"/>
        <end position="917"/>
    </location>
</feature>
<dbReference type="EMBL" id="HBHQ01024277">
    <property type="protein sequence ID" value="CAD9824523.1"/>
    <property type="molecule type" value="Transcribed_RNA"/>
</dbReference>
<name>A0A7S2UML1_9STRA</name>
<proteinExistence type="predicted"/>
<sequence>MRLYYERGQTKSSRADLKMESEQKSETKNESSIMDVPVGDSQALMLSTASQDDTNGSEENIENGGHESSLRSKSKRLRTPAMKARYPNESPKISSPPPIEEVDAMILSRLDERSYDRAVLRDADYVLDTFLFPMNFLWHNPTIPLGRLYPKDIDELPGITSMDQEVVSPYGEKGIFGYGRYESGRSLAQRGIGQTAARVRHLVVGHDKTFAAARRSRDPGVQELAVIMPPPHAVDASLSPKHDLKRHRASIEAERAEASSSMPLYWEKGDGKSYFNPPAFSSSSCAKSFEEEDSHTEDEYSRYWRDQQEKNAQTEMVKKCTRSWNISLKIASVSSRSTLFGECSTYQREEYEAVAEGSIDKRKPDNNQKKIHYTPMLSFASFPASIQQGTSVSIERAKELDEYENLGSYDCGVGNPPYISVEKNAGGKRKKVLVGRTRLVWSNIENSAGLTIASQSRTNVEYTSSGRNRFVYTSMLNGQKLDNPSYKRPRDVKVGVRLNGNLLIEETEGPPTRIDETPNPSRRKTSHRAKGEEEYQLPIWPVHSSRSDKVIESAISMAQSQEKESPLNFINLARNRKSSIESSYGIFNATCTVDSTKLLSTMFMEAKGQNKAPMSSNGRRQKKVNDLPETHETDPSSGQIANDPNLTTSENCQPFISMRFGATNMLMYTPPRFDCLPLDDGPIRVVCTYPGSMAEASIHLLLNQVSKKNQNFPLCTVCWTENTHDKKVEECVDCGLLVHADCCFDRGNHISDESEHTGKWRCSVCHDGVTTTNIDSTIVKKKSRRSPKLPFRFSGCLMPQLSVRQEVPKNCPNHKCTLCPHKGGAMSRLCNKNNGEDSAGWTHEVCRLWCSFESKNNEKEEDNQTKSKRKKYLPLLSASNTCSLCGRGDDAIPETRSEQEIDGTKHEEASKNENGTKRSSLVKCAAHGCYVHFHPFCALLVTKLKTNTTNPESKRDTYPDRSKKSQYTAISDEVEQMKEKDSKLCSEYTLDILELSSTEGTFGSLPGENKSRLVPVSFCGLHNPKRERSLFGCPVAGGIVASTMQIPTQDY</sequence>
<evidence type="ECO:0000313" key="2">
    <source>
        <dbReference type="EMBL" id="CAD9824523.1"/>
    </source>
</evidence>
<feature type="compositionally biased region" description="Polar residues" evidence="1">
    <location>
        <begin position="44"/>
        <end position="54"/>
    </location>
</feature>
<organism evidence="2">
    <name type="scientific">Attheya septentrionalis</name>
    <dbReference type="NCBI Taxonomy" id="420275"/>
    <lineage>
        <taxon>Eukaryota</taxon>
        <taxon>Sar</taxon>
        <taxon>Stramenopiles</taxon>
        <taxon>Ochrophyta</taxon>
        <taxon>Bacillariophyta</taxon>
        <taxon>Coscinodiscophyceae</taxon>
        <taxon>Chaetocerotophycidae</taxon>
        <taxon>Chaetocerotales</taxon>
        <taxon>Attheyaceae</taxon>
        <taxon>Attheya</taxon>
    </lineage>
</organism>
<protein>
    <recommendedName>
        <fullName evidence="3">PHD-type domain-containing protein</fullName>
    </recommendedName>
</protein>
<feature type="region of interest" description="Disordered" evidence="1">
    <location>
        <begin position="505"/>
        <end position="533"/>
    </location>
</feature>
<dbReference type="AlphaFoldDB" id="A0A7S2UML1"/>
<feature type="compositionally biased region" description="Basic and acidic residues" evidence="1">
    <location>
        <begin position="893"/>
        <end position="916"/>
    </location>
</feature>
<accession>A0A7S2UML1</accession>
<feature type="compositionally biased region" description="Polar residues" evidence="1">
    <location>
        <begin position="635"/>
        <end position="647"/>
    </location>
</feature>
<feature type="compositionally biased region" description="Basic and acidic residues" evidence="1">
    <location>
        <begin position="1"/>
        <end position="29"/>
    </location>
</feature>